<evidence type="ECO:0000256" key="7">
    <source>
        <dbReference type="ARBA" id="ARBA00033323"/>
    </source>
</evidence>
<evidence type="ECO:0000313" key="11">
    <source>
        <dbReference type="EMBL" id="VVT57876.1"/>
    </source>
</evidence>
<dbReference type="InterPro" id="IPR014729">
    <property type="entry name" value="Rossmann-like_a/b/a_fold"/>
</dbReference>
<proteinExistence type="inferred from homology"/>
<evidence type="ECO:0000256" key="6">
    <source>
        <dbReference type="ARBA" id="ARBA00023146"/>
    </source>
</evidence>
<dbReference type="GeneID" id="43584733"/>
<keyword evidence="9" id="KW-0694">RNA-binding</keyword>
<evidence type="ECO:0000256" key="10">
    <source>
        <dbReference type="RuleBase" id="RU361234"/>
    </source>
</evidence>
<keyword evidence="4 10" id="KW-0067">ATP-binding</keyword>
<keyword evidence="3 10" id="KW-0547">Nucleotide-binding</keyword>
<dbReference type="GO" id="GO:0004831">
    <property type="term" value="F:tyrosine-tRNA ligase activity"/>
    <property type="evidence" value="ECO:0007669"/>
    <property type="project" value="UniProtKB-EC"/>
</dbReference>
<evidence type="ECO:0000256" key="3">
    <source>
        <dbReference type="ARBA" id="ARBA00022741"/>
    </source>
</evidence>
<dbReference type="SUPFAM" id="SSF52374">
    <property type="entry name" value="Nucleotidylyl transferase"/>
    <property type="match status" value="1"/>
</dbReference>
<reference evidence="11 12" key="1">
    <citation type="submission" date="2019-09" db="EMBL/GenBank/DDBJ databases">
        <authorList>
            <person name="Brejova B."/>
        </authorList>
    </citation>
    <scope>NUCLEOTIDE SEQUENCE [LARGE SCALE GENOMIC DNA]</scope>
</reference>
<evidence type="ECO:0000313" key="12">
    <source>
        <dbReference type="Proteomes" id="UP000398389"/>
    </source>
</evidence>
<dbReference type="OrthoDB" id="337870at2759"/>
<dbReference type="PANTHER" id="PTHR11766:SF0">
    <property type="entry name" value="TYROSINE--TRNA LIGASE, MITOCHONDRIAL"/>
    <property type="match status" value="1"/>
</dbReference>
<dbReference type="InterPro" id="IPR001412">
    <property type="entry name" value="aa-tRNA-synth_I_CS"/>
</dbReference>
<dbReference type="GO" id="GO:0005829">
    <property type="term" value="C:cytosol"/>
    <property type="evidence" value="ECO:0007669"/>
    <property type="project" value="TreeGrafter"/>
</dbReference>
<dbReference type="InterPro" id="IPR002307">
    <property type="entry name" value="Tyr-tRNA-ligase"/>
</dbReference>
<dbReference type="GO" id="GO:0005739">
    <property type="term" value="C:mitochondrion"/>
    <property type="evidence" value="ECO:0007669"/>
    <property type="project" value="TreeGrafter"/>
</dbReference>
<dbReference type="InterPro" id="IPR002305">
    <property type="entry name" value="aa-tRNA-synth_Ic"/>
</dbReference>
<dbReference type="PROSITE" id="PS00178">
    <property type="entry name" value="AA_TRNA_LIGASE_I"/>
    <property type="match status" value="1"/>
</dbReference>
<dbReference type="FunFam" id="1.10.240.10:FF:000001">
    <property type="entry name" value="Tyrosine--tRNA ligase"/>
    <property type="match status" value="1"/>
</dbReference>
<evidence type="ECO:0000256" key="2">
    <source>
        <dbReference type="ARBA" id="ARBA00022598"/>
    </source>
</evidence>
<dbReference type="InterPro" id="IPR024107">
    <property type="entry name" value="Tyr-tRNA-ligase_bac_1"/>
</dbReference>
<dbReference type="Gene3D" id="3.40.50.620">
    <property type="entry name" value="HUPs"/>
    <property type="match status" value="1"/>
</dbReference>
<dbReference type="AlphaFoldDB" id="A0A5E8C9A4"/>
<dbReference type="Gene3D" id="1.10.240.10">
    <property type="entry name" value="Tyrosyl-Transfer RNA Synthetase"/>
    <property type="match status" value="1"/>
</dbReference>
<dbReference type="CDD" id="cd00805">
    <property type="entry name" value="TyrRS_core"/>
    <property type="match status" value="1"/>
</dbReference>
<evidence type="ECO:0000256" key="4">
    <source>
        <dbReference type="ARBA" id="ARBA00022840"/>
    </source>
</evidence>
<name>A0A5E8C9A4_9ASCO</name>
<dbReference type="Pfam" id="PF00579">
    <property type="entry name" value="tRNA-synt_1b"/>
    <property type="match status" value="1"/>
</dbReference>
<dbReference type="RefSeq" id="XP_031856524.1">
    <property type="nucleotide sequence ID" value="XM_032000633.1"/>
</dbReference>
<evidence type="ECO:0000256" key="8">
    <source>
        <dbReference type="ARBA" id="ARBA00048248"/>
    </source>
</evidence>
<sequence>MRQILTPRASSQVFKLCISTRFYSSENVSSDLKTPLLQHLRERNLIASVTNESVEKLLETQKVALYCGADPSAQSLHVGNLIPLIILLHFRARGHTSISLVGGATGIVGDPSGRTTERAQMEADTRANNISKIRGQLETFLERGQQYASTHGYPEEGFGPRVSTNNADWWREMGMLHFLGTYGRHIRVGQMLARDSVKNRMESEQGIGFNEFTYQILQAYDFWHLHNNFGCRIQVGGNDQWGNITAGIDLISRLRSEVLKNEKAQAQKTSSLPKVSKDSDPAYGITVPLLTTPSGEKFGKSAGNAVWIDPDMTKPYELYQYFVKAPDSVVENYLKMFTFISLEKISVIMATHAENESLRYAQRILAKEVTDFVHGAGTGENSAIMSEILFGNAESYDADTILAAFSSQNLVQQIPKGELIDNPWRSVLASATGKSKSEISRLLKGKGVYNGLQRIAITEANIEESDFIEGKLLLVRVGKASYYIIEAIN</sequence>
<evidence type="ECO:0000256" key="5">
    <source>
        <dbReference type="ARBA" id="ARBA00022917"/>
    </source>
</evidence>
<evidence type="ECO:0000256" key="9">
    <source>
        <dbReference type="PROSITE-ProRule" id="PRU00182"/>
    </source>
</evidence>
<accession>A0A5E8C9A4</accession>
<dbReference type="NCBIfam" id="TIGR00234">
    <property type="entry name" value="tyrS"/>
    <property type="match status" value="1"/>
</dbReference>
<comment type="catalytic activity">
    <reaction evidence="8 10">
        <text>tRNA(Tyr) + L-tyrosine + ATP = L-tyrosyl-tRNA(Tyr) + AMP + diphosphate + H(+)</text>
        <dbReference type="Rhea" id="RHEA:10220"/>
        <dbReference type="Rhea" id="RHEA-COMP:9706"/>
        <dbReference type="Rhea" id="RHEA-COMP:9707"/>
        <dbReference type="ChEBI" id="CHEBI:15378"/>
        <dbReference type="ChEBI" id="CHEBI:30616"/>
        <dbReference type="ChEBI" id="CHEBI:33019"/>
        <dbReference type="ChEBI" id="CHEBI:58315"/>
        <dbReference type="ChEBI" id="CHEBI:78442"/>
        <dbReference type="ChEBI" id="CHEBI:78536"/>
        <dbReference type="ChEBI" id="CHEBI:456215"/>
        <dbReference type="EC" id="6.1.1.1"/>
    </reaction>
</comment>
<organism evidence="11 12">
    <name type="scientific">Magnusiomyces paraingens</name>
    <dbReference type="NCBI Taxonomy" id="2606893"/>
    <lineage>
        <taxon>Eukaryota</taxon>
        <taxon>Fungi</taxon>
        <taxon>Dikarya</taxon>
        <taxon>Ascomycota</taxon>
        <taxon>Saccharomycotina</taxon>
        <taxon>Dipodascomycetes</taxon>
        <taxon>Dipodascales</taxon>
        <taxon>Dipodascaceae</taxon>
        <taxon>Magnusiomyces</taxon>
    </lineage>
</organism>
<gene>
    <name evidence="11" type="ORF">SAPINGB_P005919</name>
</gene>
<dbReference type="GO" id="GO:0006437">
    <property type="term" value="P:tyrosyl-tRNA aminoacylation"/>
    <property type="evidence" value="ECO:0007669"/>
    <property type="project" value="InterPro"/>
</dbReference>
<dbReference type="Proteomes" id="UP000398389">
    <property type="component" value="Unassembled WGS sequence"/>
</dbReference>
<dbReference type="PRINTS" id="PR01040">
    <property type="entry name" value="TRNASYNTHTYR"/>
</dbReference>
<dbReference type="GO" id="GO:0005524">
    <property type="term" value="F:ATP binding"/>
    <property type="evidence" value="ECO:0007669"/>
    <property type="project" value="UniProtKB-KW"/>
</dbReference>
<dbReference type="HAMAP" id="MF_02006">
    <property type="entry name" value="Tyr_tRNA_synth_type1"/>
    <property type="match status" value="1"/>
</dbReference>
<evidence type="ECO:0000256" key="1">
    <source>
        <dbReference type="ARBA" id="ARBA00013160"/>
    </source>
</evidence>
<keyword evidence="12" id="KW-1185">Reference proteome</keyword>
<keyword evidence="5 10" id="KW-0648">Protein biosynthesis</keyword>
<dbReference type="PROSITE" id="PS50889">
    <property type="entry name" value="S4"/>
    <property type="match status" value="1"/>
</dbReference>
<dbReference type="Gene3D" id="3.10.290.10">
    <property type="entry name" value="RNA-binding S4 domain"/>
    <property type="match status" value="1"/>
</dbReference>
<keyword evidence="2 10" id="KW-0436">Ligase</keyword>
<protein>
    <recommendedName>
        <fullName evidence="1 10">Tyrosine--tRNA ligase</fullName>
        <ecNumber evidence="1 10">6.1.1.1</ecNumber>
    </recommendedName>
    <alternativeName>
        <fullName evidence="7 10">Tyrosyl-tRNA synthetase</fullName>
    </alternativeName>
</protein>
<keyword evidence="6 10" id="KW-0030">Aminoacyl-tRNA synthetase</keyword>
<comment type="similarity">
    <text evidence="10">Belongs to the class-I aminoacyl-tRNA synthetase family.</text>
</comment>
<dbReference type="InterPro" id="IPR024088">
    <property type="entry name" value="Tyr-tRNA-ligase_bac-type"/>
</dbReference>
<dbReference type="PANTHER" id="PTHR11766">
    <property type="entry name" value="TYROSYL-TRNA SYNTHETASE"/>
    <property type="match status" value="1"/>
</dbReference>
<dbReference type="InterPro" id="IPR036986">
    <property type="entry name" value="S4_RNA-bd_sf"/>
</dbReference>
<dbReference type="GO" id="GO:0003723">
    <property type="term" value="F:RNA binding"/>
    <property type="evidence" value="ECO:0007669"/>
    <property type="project" value="UniProtKB-KW"/>
</dbReference>
<dbReference type="EC" id="6.1.1.1" evidence="1 10"/>
<dbReference type="EMBL" id="CABVLU010000005">
    <property type="protein sequence ID" value="VVT57876.1"/>
    <property type="molecule type" value="Genomic_DNA"/>
</dbReference>